<gene>
    <name evidence="2" type="ordered locus">ACP_2004</name>
</gene>
<feature type="transmembrane region" description="Helical" evidence="1">
    <location>
        <begin position="206"/>
        <end position="225"/>
    </location>
</feature>
<reference evidence="2 3" key="1">
    <citation type="journal article" date="2009" name="Appl. Environ. Microbiol.">
        <title>Three genomes from the phylum Acidobacteria provide insight into the lifestyles of these microorganisms in soils.</title>
        <authorList>
            <person name="Ward N.L."/>
            <person name="Challacombe J.F."/>
            <person name="Janssen P.H."/>
            <person name="Henrissat B."/>
            <person name="Coutinho P.M."/>
            <person name="Wu M."/>
            <person name="Xie G."/>
            <person name="Haft D.H."/>
            <person name="Sait M."/>
            <person name="Badger J."/>
            <person name="Barabote R.D."/>
            <person name="Bradley B."/>
            <person name="Brettin T.S."/>
            <person name="Brinkac L.M."/>
            <person name="Bruce D."/>
            <person name="Creasy T."/>
            <person name="Daugherty S.C."/>
            <person name="Davidsen T.M."/>
            <person name="DeBoy R.T."/>
            <person name="Detter J.C."/>
            <person name="Dodson R.J."/>
            <person name="Durkin A.S."/>
            <person name="Ganapathy A."/>
            <person name="Gwinn-Giglio M."/>
            <person name="Han C.S."/>
            <person name="Khouri H."/>
            <person name="Kiss H."/>
            <person name="Kothari S.P."/>
            <person name="Madupu R."/>
            <person name="Nelson K.E."/>
            <person name="Nelson W.C."/>
            <person name="Paulsen I."/>
            <person name="Penn K."/>
            <person name="Ren Q."/>
            <person name="Rosovitz M.J."/>
            <person name="Selengut J.D."/>
            <person name="Shrivastava S."/>
            <person name="Sullivan S.A."/>
            <person name="Tapia R."/>
            <person name="Thompson L.S."/>
            <person name="Watkins K.L."/>
            <person name="Yang Q."/>
            <person name="Yu C."/>
            <person name="Zafar N."/>
            <person name="Zhou L."/>
            <person name="Kuske C.R."/>
        </authorList>
    </citation>
    <scope>NUCLEOTIDE SEQUENCE [LARGE SCALE GENOMIC DNA]</scope>
    <source>
        <strain evidence="3">ATCC 51196 / DSM 11244 / BCRC 80197 / JCM 7670 / NBRC 15755 / NCIMB 13165 / 161</strain>
    </source>
</reference>
<dbReference type="EMBL" id="CP001472">
    <property type="protein sequence ID" value="ACO33938.1"/>
    <property type="molecule type" value="Genomic_DNA"/>
</dbReference>
<keyword evidence="3" id="KW-1185">Reference proteome</keyword>
<feature type="transmembrane region" description="Helical" evidence="1">
    <location>
        <begin position="231"/>
        <end position="262"/>
    </location>
</feature>
<keyword evidence="1" id="KW-0472">Membrane</keyword>
<protein>
    <submittedName>
        <fullName evidence="2">Uncharacterized protein</fullName>
    </submittedName>
</protein>
<keyword evidence="1" id="KW-0812">Transmembrane</keyword>
<sequence>MREGAAGHDGVAAGLDGLGLEVALDVGEEADDRGSALELGLELGDQRKRLRVGVVEVEDDERRALLFRRVSEPGDALFVRALEEAHLDAGFARDFVDFGIEEEIVNEAEDARGRVLTHGDGRLVGRVSIAGDVAVGAAVAAEVHGGRGGVGHVAVGGAVAVVHGADEGGRLLALLLLALLAAVAAAVSVAGVLLLLEELFLLARRLATAGLLAALALALALILVLRGALRLAVLLAALALFAATPSAAAVGGRVLLAVGGVISGGCGGRRKSCRRFCEALGLVLLWCHACTSWCTLRSVAGTFGKARRPGFQASVLNRRADRPMVPRVRGATGLADWVRVVRLRHRIKSRTSNTPKGFTNHRITTAWTAGIQGEFFLRSQGS</sequence>
<feature type="transmembrane region" description="Helical" evidence="1">
    <location>
        <begin position="171"/>
        <end position="194"/>
    </location>
</feature>
<evidence type="ECO:0000256" key="1">
    <source>
        <dbReference type="SAM" id="Phobius"/>
    </source>
</evidence>
<accession>C1F8U5</accession>
<dbReference type="InParanoid" id="C1F8U5"/>
<dbReference type="Proteomes" id="UP000002207">
    <property type="component" value="Chromosome"/>
</dbReference>
<dbReference type="AlphaFoldDB" id="C1F8U5"/>
<dbReference type="HOGENOM" id="CLU_722845_0_0_0"/>
<evidence type="ECO:0000313" key="2">
    <source>
        <dbReference type="EMBL" id="ACO33938.1"/>
    </source>
</evidence>
<keyword evidence="1" id="KW-1133">Transmembrane helix</keyword>
<dbReference type="KEGG" id="aca:ACP_2004"/>
<proteinExistence type="predicted"/>
<name>C1F8U5_ACIC5</name>
<evidence type="ECO:0000313" key="3">
    <source>
        <dbReference type="Proteomes" id="UP000002207"/>
    </source>
</evidence>
<organism evidence="2 3">
    <name type="scientific">Acidobacterium capsulatum (strain ATCC 51196 / DSM 11244 / BCRC 80197 / JCM 7670 / NBRC 15755 / NCIMB 13165 / 161)</name>
    <dbReference type="NCBI Taxonomy" id="240015"/>
    <lineage>
        <taxon>Bacteria</taxon>
        <taxon>Pseudomonadati</taxon>
        <taxon>Acidobacteriota</taxon>
        <taxon>Terriglobia</taxon>
        <taxon>Terriglobales</taxon>
        <taxon>Acidobacteriaceae</taxon>
        <taxon>Acidobacterium</taxon>
    </lineage>
</organism>